<dbReference type="PROSITE" id="PS00622">
    <property type="entry name" value="HTH_LUXR_1"/>
    <property type="match status" value="1"/>
</dbReference>
<keyword evidence="6" id="KW-1185">Reference proteome</keyword>
<dbReference type="InterPro" id="IPR041664">
    <property type="entry name" value="AAA_16"/>
</dbReference>
<keyword evidence="1" id="KW-0805">Transcription regulation</keyword>
<dbReference type="PANTHER" id="PTHR44688">
    <property type="entry name" value="DNA-BINDING TRANSCRIPTIONAL ACTIVATOR DEVR_DOSR"/>
    <property type="match status" value="1"/>
</dbReference>
<keyword evidence="3" id="KW-0804">Transcription</keyword>
<reference evidence="5 6" key="1">
    <citation type="submission" date="2018-03" db="EMBL/GenBank/DDBJ databases">
        <title>Genomic Encyclopedia of Archaeal and Bacterial Type Strains, Phase II (KMG-II): from individual species to whole genera.</title>
        <authorList>
            <person name="Goeker M."/>
        </authorList>
    </citation>
    <scope>NUCLEOTIDE SEQUENCE [LARGE SCALE GENOMIC DNA]</scope>
    <source>
        <strain evidence="5 6">DSM 44720</strain>
    </source>
</reference>
<dbReference type="RefSeq" id="WP_211304609.1">
    <property type="nucleotide sequence ID" value="NZ_PVTF01000009.1"/>
</dbReference>
<feature type="domain" description="HTH luxR-type" evidence="4">
    <location>
        <begin position="209"/>
        <end position="274"/>
    </location>
</feature>
<dbReference type="Gene3D" id="1.10.10.10">
    <property type="entry name" value="Winged helix-like DNA-binding domain superfamily/Winged helix DNA-binding domain"/>
    <property type="match status" value="1"/>
</dbReference>
<dbReference type="CDD" id="cd06170">
    <property type="entry name" value="LuxR_C_like"/>
    <property type="match status" value="1"/>
</dbReference>
<evidence type="ECO:0000256" key="3">
    <source>
        <dbReference type="ARBA" id="ARBA00023163"/>
    </source>
</evidence>
<evidence type="ECO:0000256" key="2">
    <source>
        <dbReference type="ARBA" id="ARBA00023125"/>
    </source>
</evidence>
<organism evidence="5 6">
    <name type="scientific">Umezawaea tangerina</name>
    <dbReference type="NCBI Taxonomy" id="84725"/>
    <lineage>
        <taxon>Bacteria</taxon>
        <taxon>Bacillati</taxon>
        <taxon>Actinomycetota</taxon>
        <taxon>Actinomycetes</taxon>
        <taxon>Pseudonocardiales</taxon>
        <taxon>Pseudonocardiaceae</taxon>
        <taxon>Umezawaea</taxon>
    </lineage>
</organism>
<dbReference type="EMBL" id="PVTF01000009">
    <property type="protein sequence ID" value="PRY37991.1"/>
    <property type="molecule type" value="Genomic_DNA"/>
</dbReference>
<dbReference type="InterPro" id="IPR000792">
    <property type="entry name" value="Tscrpt_reg_LuxR_C"/>
</dbReference>
<dbReference type="Pfam" id="PF00196">
    <property type="entry name" value="GerE"/>
    <property type="match status" value="1"/>
</dbReference>
<dbReference type="SUPFAM" id="SSF46894">
    <property type="entry name" value="C-terminal effector domain of the bipartite response regulators"/>
    <property type="match status" value="1"/>
</dbReference>
<accession>A0A2T0SX41</accession>
<dbReference type="GO" id="GO:0006355">
    <property type="term" value="P:regulation of DNA-templated transcription"/>
    <property type="evidence" value="ECO:0007669"/>
    <property type="project" value="InterPro"/>
</dbReference>
<dbReference type="Proteomes" id="UP000239494">
    <property type="component" value="Unassembled WGS sequence"/>
</dbReference>
<gene>
    <name evidence="5" type="ORF">CLV43_109211</name>
</gene>
<dbReference type="GO" id="GO:0003677">
    <property type="term" value="F:DNA binding"/>
    <property type="evidence" value="ECO:0007669"/>
    <property type="project" value="UniProtKB-KW"/>
</dbReference>
<evidence type="ECO:0000313" key="5">
    <source>
        <dbReference type="EMBL" id="PRY37991.1"/>
    </source>
</evidence>
<name>A0A2T0SX41_9PSEU</name>
<proteinExistence type="predicted"/>
<dbReference type="PRINTS" id="PR00038">
    <property type="entry name" value="HTHLUXR"/>
</dbReference>
<dbReference type="InterPro" id="IPR036388">
    <property type="entry name" value="WH-like_DNA-bd_sf"/>
</dbReference>
<dbReference type="PANTHER" id="PTHR44688:SF16">
    <property type="entry name" value="DNA-BINDING TRANSCRIPTIONAL ACTIVATOR DEVR_DOSR"/>
    <property type="match status" value="1"/>
</dbReference>
<sequence>MSIAVHDGYESAGRPVDAHSDRFATLIANDDRPGVHVVAVTGRSDLARACTLDAYALLANAHELPVVRGRAPERPVPYGLFADAFDRAAAAPEPFTPVEQDANLVLRGLFRSLAEPGWARGNDHHRAVCTTLDTMSGPNGTVFLLDDVHRADEGSLALLDHLVRRGPRTPVVLVLAHDPHPVPAALAAVLAEAERHRCPDTLAPVVRLVDAGGHRLTQRELTVLQVLAEGLTADAIARRLDISPRTVHRHLQHLYRKLGTTDRLATVLRAKSLGLLP</sequence>
<dbReference type="InterPro" id="IPR016032">
    <property type="entry name" value="Sig_transdc_resp-reg_C-effctor"/>
</dbReference>
<dbReference type="AlphaFoldDB" id="A0A2T0SX41"/>
<dbReference type="PROSITE" id="PS50043">
    <property type="entry name" value="HTH_LUXR_2"/>
    <property type="match status" value="1"/>
</dbReference>
<evidence type="ECO:0000256" key="1">
    <source>
        <dbReference type="ARBA" id="ARBA00023015"/>
    </source>
</evidence>
<keyword evidence="2 5" id="KW-0238">DNA-binding</keyword>
<dbReference type="SMART" id="SM00421">
    <property type="entry name" value="HTH_LUXR"/>
    <property type="match status" value="1"/>
</dbReference>
<comment type="caution">
    <text evidence="5">The sequence shown here is derived from an EMBL/GenBank/DDBJ whole genome shotgun (WGS) entry which is preliminary data.</text>
</comment>
<dbReference type="Pfam" id="PF13191">
    <property type="entry name" value="AAA_16"/>
    <property type="match status" value="1"/>
</dbReference>
<evidence type="ECO:0000313" key="6">
    <source>
        <dbReference type="Proteomes" id="UP000239494"/>
    </source>
</evidence>
<protein>
    <submittedName>
        <fullName evidence="5">DNA-binding NarL/FixJ family response regulator</fullName>
    </submittedName>
</protein>
<evidence type="ECO:0000259" key="4">
    <source>
        <dbReference type="PROSITE" id="PS50043"/>
    </source>
</evidence>